<reference evidence="1" key="1">
    <citation type="submission" date="2021-01" db="EMBL/GenBank/DDBJ databases">
        <authorList>
            <person name="Corre E."/>
            <person name="Pelletier E."/>
            <person name="Niang G."/>
            <person name="Scheremetjew M."/>
            <person name="Finn R."/>
            <person name="Kale V."/>
            <person name="Holt S."/>
            <person name="Cochrane G."/>
            <person name="Meng A."/>
            <person name="Brown T."/>
            <person name="Cohen L."/>
        </authorList>
    </citation>
    <scope>NUCLEOTIDE SEQUENCE</scope>
    <source>
        <strain evidence="1">CCMP1594</strain>
    </source>
</reference>
<evidence type="ECO:0000313" key="2">
    <source>
        <dbReference type="EMBL" id="CAE0819072.1"/>
    </source>
</evidence>
<evidence type="ECO:0000313" key="1">
    <source>
        <dbReference type="EMBL" id="CAE0819071.1"/>
    </source>
</evidence>
<dbReference type="EMBL" id="HBJA01086703">
    <property type="protein sequence ID" value="CAE0819071.1"/>
    <property type="molecule type" value="Transcribed_RNA"/>
</dbReference>
<protein>
    <submittedName>
        <fullName evidence="1">Uncharacterized protein</fullName>
    </submittedName>
</protein>
<sequence>MGHTTHPSLRLQDLSGDWGCCCVPLTVCNLSRQSAMERLVAHPMAMVRRWIDARDEIPDAGVAQLAGRCGMSLGFLKRTLLTRRSSGMVMRWRIPPSSHYTKFKHIETSGITVLIPDYNEESGLSVQI</sequence>
<dbReference type="EMBL" id="HBJA01086704">
    <property type="protein sequence ID" value="CAE0819072.1"/>
    <property type="molecule type" value="Transcribed_RNA"/>
</dbReference>
<accession>A0A6T2C3V1</accession>
<proteinExistence type="predicted"/>
<name>A0A6T2C3V1_9EUGL</name>
<gene>
    <name evidence="1" type="ORF">EGYM00163_LOCUS30240</name>
    <name evidence="2" type="ORF">EGYM00163_LOCUS30241</name>
</gene>
<dbReference type="AlphaFoldDB" id="A0A6T2C3V1"/>
<organism evidence="1">
    <name type="scientific">Eutreptiella gymnastica</name>
    <dbReference type="NCBI Taxonomy" id="73025"/>
    <lineage>
        <taxon>Eukaryota</taxon>
        <taxon>Discoba</taxon>
        <taxon>Euglenozoa</taxon>
        <taxon>Euglenida</taxon>
        <taxon>Spirocuta</taxon>
        <taxon>Euglenophyceae</taxon>
        <taxon>Eutreptiales</taxon>
        <taxon>Eutreptiaceae</taxon>
        <taxon>Eutreptiella</taxon>
    </lineage>
</organism>